<comment type="caution">
    <text evidence="1">The sequence shown here is derived from an EMBL/GenBank/DDBJ whole genome shotgun (WGS) entry which is preliminary data.</text>
</comment>
<name>A0ABN7W5Z6_GIGMA</name>
<protein>
    <submittedName>
        <fullName evidence="1">17012_t:CDS:1</fullName>
    </submittedName>
</protein>
<sequence>MLLDVKEFGQHWDSIMPNIIHGFFWVKLKICRSFQLFILQIQKKSTYFFANNGAEDLYEMQLILQITVGEIVFDTSFESFEEENVNVQINDTEANIDEENWDPEKEADIMLD</sequence>
<evidence type="ECO:0000313" key="1">
    <source>
        <dbReference type="EMBL" id="CAG8818329.1"/>
    </source>
</evidence>
<accession>A0ABN7W5Z6</accession>
<organism evidence="1 2">
    <name type="scientific">Gigaspora margarita</name>
    <dbReference type="NCBI Taxonomy" id="4874"/>
    <lineage>
        <taxon>Eukaryota</taxon>
        <taxon>Fungi</taxon>
        <taxon>Fungi incertae sedis</taxon>
        <taxon>Mucoromycota</taxon>
        <taxon>Glomeromycotina</taxon>
        <taxon>Glomeromycetes</taxon>
        <taxon>Diversisporales</taxon>
        <taxon>Gigasporaceae</taxon>
        <taxon>Gigaspora</taxon>
    </lineage>
</organism>
<keyword evidence="2" id="KW-1185">Reference proteome</keyword>
<reference evidence="1 2" key="1">
    <citation type="submission" date="2021-06" db="EMBL/GenBank/DDBJ databases">
        <authorList>
            <person name="Kallberg Y."/>
            <person name="Tangrot J."/>
            <person name="Rosling A."/>
        </authorList>
    </citation>
    <scope>NUCLEOTIDE SEQUENCE [LARGE SCALE GENOMIC DNA]</scope>
    <source>
        <strain evidence="1 2">120-4 pot B 10/14</strain>
    </source>
</reference>
<dbReference type="Proteomes" id="UP000789901">
    <property type="component" value="Unassembled WGS sequence"/>
</dbReference>
<gene>
    <name evidence="1" type="ORF">GMARGA_LOCUS27033</name>
</gene>
<proteinExistence type="predicted"/>
<evidence type="ECO:0000313" key="2">
    <source>
        <dbReference type="Proteomes" id="UP000789901"/>
    </source>
</evidence>
<dbReference type="EMBL" id="CAJVQB010032445">
    <property type="protein sequence ID" value="CAG8818329.1"/>
    <property type="molecule type" value="Genomic_DNA"/>
</dbReference>